<keyword evidence="4" id="KW-1185">Reference proteome</keyword>
<organism evidence="3 4">
    <name type="scientific">Paracoccus sanguinis</name>
    <dbReference type="NCBI Taxonomy" id="1545044"/>
    <lineage>
        <taxon>Bacteria</taxon>
        <taxon>Pseudomonadati</taxon>
        <taxon>Pseudomonadota</taxon>
        <taxon>Alphaproteobacteria</taxon>
        <taxon>Rhodobacterales</taxon>
        <taxon>Paracoccaceae</taxon>
        <taxon>Paracoccus</taxon>
    </lineage>
</organism>
<reference evidence="4" key="1">
    <citation type="submission" date="2016-10" db="EMBL/GenBank/DDBJ databases">
        <authorList>
            <person name="Varghese N."/>
            <person name="Submissions S."/>
        </authorList>
    </citation>
    <scope>NUCLEOTIDE SEQUENCE [LARGE SCALE GENOMIC DNA]</scope>
    <source>
        <strain evidence="4">DSM 29303</strain>
    </source>
</reference>
<proteinExistence type="predicted"/>
<evidence type="ECO:0000313" key="4">
    <source>
        <dbReference type="Proteomes" id="UP000182944"/>
    </source>
</evidence>
<dbReference type="AlphaFoldDB" id="A0A1H2T3Y1"/>
<dbReference type="InterPro" id="IPR047197">
    <property type="entry name" value="THYN1-like_EVE"/>
</dbReference>
<name>A0A1H2T3Y1_9RHOB</name>
<dbReference type="Pfam" id="PF01878">
    <property type="entry name" value="EVE"/>
    <property type="match status" value="1"/>
</dbReference>
<feature type="domain" description="EVE" evidence="2">
    <location>
        <begin position="2"/>
        <end position="133"/>
    </location>
</feature>
<dbReference type="SUPFAM" id="SSF88697">
    <property type="entry name" value="PUA domain-like"/>
    <property type="match status" value="1"/>
</dbReference>
<dbReference type="CDD" id="cd21133">
    <property type="entry name" value="EVE"/>
    <property type="match status" value="1"/>
</dbReference>
<dbReference type="Gene3D" id="3.10.590.10">
    <property type="entry name" value="ph1033 like domains"/>
    <property type="match status" value="1"/>
</dbReference>
<protein>
    <submittedName>
        <fullName evidence="3">Predicted RNA-binding protein, contains PUA-like domain</fullName>
    </submittedName>
</protein>
<dbReference type="STRING" id="1545044.SAMN05444276_101834"/>
<dbReference type="InterPro" id="IPR015947">
    <property type="entry name" value="PUA-like_sf"/>
</dbReference>
<evidence type="ECO:0000256" key="1">
    <source>
        <dbReference type="SAM" id="MobiDB-lite"/>
    </source>
</evidence>
<accession>A0A1H2T3Y1</accession>
<dbReference type="InterPro" id="IPR052181">
    <property type="entry name" value="5hmC_binding"/>
</dbReference>
<sequence length="164" mass="18301">MAHWLFKSEPDAFSWDDLVARGRDGEEWNGVRSVQARNVMREMKVGDRGFFYHSNIGKEVVGIVEVIAESHPDSTADDPKWDCVDLRAVEPLARPVTLAQIKADPQFADMVLVRNSRLSVQPVTDAEWEAVLALAEAPEEAPEDAPADRPAKAKPARRAAKRRD</sequence>
<feature type="compositionally biased region" description="Basic residues" evidence="1">
    <location>
        <begin position="152"/>
        <end position="164"/>
    </location>
</feature>
<dbReference type="Proteomes" id="UP000182944">
    <property type="component" value="Unassembled WGS sequence"/>
</dbReference>
<dbReference type="InterPro" id="IPR002740">
    <property type="entry name" value="EVE_domain"/>
</dbReference>
<dbReference type="OrthoDB" id="9791347at2"/>
<feature type="region of interest" description="Disordered" evidence="1">
    <location>
        <begin position="135"/>
        <end position="164"/>
    </location>
</feature>
<gene>
    <name evidence="3" type="ORF">SAMN05444276_101834</name>
</gene>
<dbReference type="PANTHER" id="PTHR14087:SF7">
    <property type="entry name" value="THYMOCYTE NUCLEAR PROTEIN 1"/>
    <property type="match status" value="1"/>
</dbReference>
<dbReference type="EMBL" id="FNNA01000001">
    <property type="protein sequence ID" value="SDW38530.1"/>
    <property type="molecule type" value="Genomic_DNA"/>
</dbReference>
<evidence type="ECO:0000313" key="3">
    <source>
        <dbReference type="EMBL" id="SDW38530.1"/>
    </source>
</evidence>
<evidence type="ECO:0000259" key="2">
    <source>
        <dbReference type="Pfam" id="PF01878"/>
    </source>
</evidence>
<dbReference type="PANTHER" id="PTHR14087">
    <property type="entry name" value="THYMOCYTE NUCLEAR PROTEIN 1"/>
    <property type="match status" value="1"/>
</dbReference>